<gene>
    <name evidence="1" type="ORF">J2Z80_000255</name>
</gene>
<dbReference type="EMBL" id="JAGGLT010000002">
    <property type="protein sequence ID" value="MBP2070757.1"/>
    <property type="molecule type" value="Genomic_DNA"/>
</dbReference>
<dbReference type="Proteomes" id="UP001166402">
    <property type="component" value="Unassembled WGS sequence"/>
</dbReference>
<dbReference type="RefSeq" id="WP_209452736.1">
    <property type="nucleotide sequence ID" value="NZ_JAGGLT010000002.1"/>
</dbReference>
<reference evidence="1" key="1">
    <citation type="submission" date="2021-03" db="EMBL/GenBank/DDBJ databases">
        <title>Genomic Encyclopedia of Type Strains, Phase IV (KMG-IV): sequencing the most valuable type-strain genomes for metagenomic binning, comparative biology and taxonomic classification.</title>
        <authorList>
            <person name="Goeker M."/>
        </authorList>
    </citation>
    <scope>NUCLEOTIDE SEQUENCE</scope>
    <source>
        <strain evidence="1">DSM 101588</strain>
    </source>
</reference>
<evidence type="ECO:0000313" key="2">
    <source>
        <dbReference type="Proteomes" id="UP001166402"/>
    </source>
</evidence>
<evidence type="ECO:0000313" key="1">
    <source>
        <dbReference type="EMBL" id="MBP2070757.1"/>
    </source>
</evidence>
<keyword evidence="1" id="KW-0689">Ribosomal protein</keyword>
<proteinExistence type="predicted"/>
<accession>A0ABS4NAQ9</accession>
<name>A0ABS4NAQ9_9THEO</name>
<comment type="caution">
    <text evidence="1">The sequence shown here is derived from an EMBL/GenBank/DDBJ whole genome shotgun (WGS) entry which is preliminary data.</text>
</comment>
<organism evidence="1 2">
    <name type="scientific">Thermoanaerobacterium butyriciformans</name>
    <dbReference type="NCBI Taxonomy" id="1702242"/>
    <lineage>
        <taxon>Bacteria</taxon>
        <taxon>Bacillati</taxon>
        <taxon>Bacillota</taxon>
        <taxon>Clostridia</taxon>
        <taxon>Thermoanaerobacterales</taxon>
        <taxon>Thermoanaerobacteraceae</taxon>
        <taxon>Thermoanaerobacterium</taxon>
    </lineage>
</organism>
<protein>
    <submittedName>
        <fullName evidence="1">Ribosomal protein S26</fullName>
    </submittedName>
</protein>
<sequence length="92" mass="10530">MITKPKIKYDAVCPACGSLHACKDFAYVGGKGRVRAIYCHDCDSVTTLDELKERYKKSKIRSYLEIAAYQILKDMLTVEEFKHIIRTNKKAV</sequence>
<keyword evidence="1" id="KW-0687">Ribonucleoprotein</keyword>
<dbReference type="GO" id="GO:0005840">
    <property type="term" value="C:ribosome"/>
    <property type="evidence" value="ECO:0007669"/>
    <property type="project" value="UniProtKB-KW"/>
</dbReference>
<keyword evidence="2" id="KW-1185">Reference proteome</keyword>